<dbReference type="EMBL" id="CP069450">
    <property type="protein sequence ID" value="QRO49321.1"/>
    <property type="molecule type" value="Genomic_DNA"/>
</dbReference>
<dbReference type="Pfam" id="PF02698">
    <property type="entry name" value="DUF218"/>
    <property type="match status" value="1"/>
</dbReference>
<dbReference type="AlphaFoldDB" id="A0A412WWV7"/>
<dbReference type="OrthoDB" id="9782395at2"/>
<evidence type="ECO:0000313" key="6">
    <source>
        <dbReference type="Proteomes" id="UP000283589"/>
    </source>
</evidence>
<keyword evidence="9" id="KW-1185">Reference proteome</keyword>
<gene>
    <name evidence="3" type="ORF">DWW18_15140</name>
    <name evidence="5" type="ORF">DWZ68_12015</name>
    <name evidence="4" type="ORF">DXA50_12720</name>
    <name evidence="2" type="ORF">I6J59_15590</name>
</gene>
<dbReference type="STRING" id="1121130.GCA_000519105_02727"/>
<proteinExistence type="predicted"/>
<dbReference type="Proteomes" id="UP000283589">
    <property type="component" value="Unassembled WGS sequence"/>
</dbReference>
<dbReference type="Proteomes" id="UP000286063">
    <property type="component" value="Unassembled WGS sequence"/>
</dbReference>
<evidence type="ECO:0000313" key="4">
    <source>
        <dbReference type="EMBL" id="RGY15694.1"/>
    </source>
</evidence>
<dbReference type="InterPro" id="IPR014729">
    <property type="entry name" value="Rossmann-like_a/b/a_fold"/>
</dbReference>
<dbReference type="InterPro" id="IPR003848">
    <property type="entry name" value="DUF218"/>
</dbReference>
<dbReference type="Gene3D" id="3.40.50.620">
    <property type="entry name" value="HUPs"/>
    <property type="match status" value="1"/>
</dbReference>
<dbReference type="GO" id="GO:0005886">
    <property type="term" value="C:plasma membrane"/>
    <property type="evidence" value="ECO:0007669"/>
    <property type="project" value="TreeGrafter"/>
</dbReference>
<sequence length="165" mass="18851">MKQIVLTLGAPNDEQGNLSPMAVDRLECTLGLYLHNDDVKILCTGGFGESFNTTNHPHAYYSKRFLIERGVKESDFLEFALTTNTVEDFRMSKPIIERERPDLLLIVTSDFHMERVKLLHGLILNYPHTVFIPAKSSLSGEELAPLVLHEKFAVKSLRDRDFKLY</sequence>
<dbReference type="Proteomes" id="UP000286038">
    <property type="component" value="Unassembled WGS sequence"/>
</dbReference>
<dbReference type="EMBL" id="QSCR01000023">
    <property type="protein sequence ID" value="RGY15694.1"/>
    <property type="molecule type" value="Genomic_DNA"/>
</dbReference>
<dbReference type="EMBL" id="QRPV01000015">
    <property type="protein sequence ID" value="RHM41976.1"/>
    <property type="molecule type" value="Genomic_DNA"/>
</dbReference>
<dbReference type="PANTHER" id="PTHR30336:SF20">
    <property type="entry name" value="DUF218 DOMAIN-CONTAINING PROTEIN"/>
    <property type="match status" value="1"/>
</dbReference>
<dbReference type="Proteomes" id="UP000654720">
    <property type="component" value="Chromosome"/>
</dbReference>
<reference evidence="6 7" key="1">
    <citation type="submission" date="2018-08" db="EMBL/GenBank/DDBJ databases">
        <title>A genome reference for cultivated species of the human gut microbiota.</title>
        <authorList>
            <person name="Zou Y."/>
            <person name="Xue W."/>
            <person name="Luo G."/>
        </authorList>
    </citation>
    <scope>NUCLEOTIDE SEQUENCE [LARGE SCALE GENOMIC DNA]</scope>
    <source>
        <strain evidence="3 6">AF14-49</strain>
        <strain evidence="5 7">AF34-33</strain>
        <strain evidence="4 8">OF02-7</strain>
    </source>
</reference>
<dbReference type="InterPro" id="IPR051599">
    <property type="entry name" value="Cell_Envelope_Assoc"/>
</dbReference>
<organism evidence="3 6">
    <name type="scientific">Butyricimonas virosa</name>
    <dbReference type="NCBI Taxonomy" id="544645"/>
    <lineage>
        <taxon>Bacteria</taxon>
        <taxon>Pseudomonadati</taxon>
        <taxon>Bacteroidota</taxon>
        <taxon>Bacteroidia</taxon>
        <taxon>Bacteroidales</taxon>
        <taxon>Odoribacteraceae</taxon>
        <taxon>Butyricimonas</taxon>
    </lineage>
</organism>
<name>A0A412WWV7_9BACT</name>
<reference evidence="2 9" key="2">
    <citation type="submission" date="2021-02" db="EMBL/GenBank/DDBJ databases">
        <title>FDA dAtabase for Regulatory Grade micrObial Sequences (FDA-ARGOS): Supporting development and validation of Infectious Disease Dx tests.</title>
        <authorList>
            <person name="Carlson P."/>
            <person name="Fischbach M."/>
            <person name="Hastie J."/>
            <person name="Bilen M."/>
            <person name="Cheng A."/>
            <person name="Tallon L."/>
            <person name="Sadzewicz L."/>
            <person name="Zhao X."/>
            <person name="Boylan J."/>
            <person name="Ott S."/>
            <person name="Bowen H."/>
            <person name="Vavikolanu K."/>
            <person name="Mehta A."/>
            <person name="Aluvathingal J."/>
            <person name="Nadendla S."/>
            <person name="Yan Y."/>
            <person name="Sichtig H."/>
        </authorList>
    </citation>
    <scope>NUCLEOTIDE SEQUENCE [LARGE SCALE GENOMIC DNA]</scope>
    <source>
        <strain evidence="2 9">FDAARGOS_1229</strain>
    </source>
</reference>
<evidence type="ECO:0000313" key="7">
    <source>
        <dbReference type="Proteomes" id="UP000286038"/>
    </source>
</evidence>
<feature type="domain" description="DUF218" evidence="1">
    <location>
        <begin position="7"/>
        <end position="150"/>
    </location>
</feature>
<protein>
    <submittedName>
        <fullName evidence="3">YdcF family protein</fullName>
    </submittedName>
</protein>
<dbReference type="RefSeq" id="WP_027201358.1">
    <property type="nucleotide sequence ID" value="NZ_CABJDM010000015.1"/>
</dbReference>
<evidence type="ECO:0000313" key="5">
    <source>
        <dbReference type="EMBL" id="RHM41976.1"/>
    </source>
</evidence>
<evidence type="ECO:0000313" key="8">
    <source>
        <dbReference type="Proteomes" id="UP000286063"/>
    </source>
</evidence>
<dbReference type="CDD" id="cd06259">
    <property type="entry name" value="YdcF-like"/>
    <property type="match status" value="1"/>
</dbReference>
<evidence type="ECO:0000313" key="9">
    <source>
        <dbReference type="Proteomes" id="UP000654720"/>
    </source>
</evidence>
<dbReference type="GeneID" id="93098002"/>
<evidence type="ECO:0000313" key="3">
    <source>
        <dbReference type="EMBL" id="RGV32062.1"/>
    </source>
</evidence>
<accession>A0A412WWV7</accession>
<evidence type="ECO:0000259" key="1">
    <source>
        <dbReference type="Pfam" id="PF02698"/>
    </source>
</evidence>
<dbReference type="EMBL" id="QRZA01000024">
    <property type="protein sequence ID" value="RGV32062.1"/>
    <property type="molecule type" value="Genomic_DNA"/>
</dbReference>
<dbReference type="PANTHER" id="PTHR30336">
    <property type="entry name" value="INNER MEMBRANE PROTEIN, PROBABLE PERMEASE"/>
    <property type="match status" value="1"/>
</dbReference>
<evidence type="ECO:0000313" key="2">
    <source>
        <dbReference type="EMBL" id="QRO49321.1"/>
    </source>
</evidence>